<accession>B1HYH0</accession>
<dbReference type="SUPFAM" id="SSF53850">
    <property type="entry name" value="Periplasmic binding protein-like II"/>
    <property type="match status" value="1"/>
</dbReference>
<proteinExistence type="predicted"/>
<dbReference type="EMBL" id="CP000817">
    <property type="protein sequence ID" value="ACA40131.1"/>
    <property type="molecule type" value="Genomic_DNA"/>
</dbReference>
<dbReference type="AlphaFoldDB" id="B1HYH0"/>
<name>B1HYH0_LYSSC</name>
<dbReference type="Proteomes" id="UP000002164">
    <property type="component" value="Chromosome"/>
</dbReference>
<dbReference type="HOGENOM" id="CLU_3329728_0_0_9"/>
<organism evidence="1 2">
    <name type="scientific">Lysinibacillus sphaericus (strain C3-41)</name>
    <dbReference type="NCBI Taxonomy" id="444177"/>
    <lineage>
        <taxon>Bacteria</taxon>
        <taxon>Bacillati</taxon>
        <taxon>Bacillota</taxon>
        <taxon>Bacilli</taxon>
        <taxon>Bacillales</taxon>
        <taxon>Bacillaceae</taxon>
        <taxon>Lysinibacillus</taxon>
    </lineage>
</organism>
<evidence type="ECO:0000313" key="2">
    <source>
        <dbReference type="Proteomes" id="UP000002164"/>
    </source>
</evidence>
<protein>
    <submittedName>
        <fullName evidence="1">Uncharacterized protein</fullName>
    </submittedName>
</protein>
<reference evidence="1 2" key="1">
    <citation type="journal article" date="2008" name="J. Bacteriol.">
        <title>Complete genome sequence of the mosquitocidal bacterium Bacillus sphaericus C3-41 and comparison with those of closely related Bacillus species.</title>
        <authorList>
            <person name="Hu X."/>
            <person name="Fan W."/>
            <person name="Han B."/>
            <person name="Liu H."/>
            <person name="Zheng D."/>
            <person name="Li Q."/>
            <person name="Dong W."/>
            <person name="Yan J."/>
            <person name="Gao M."/>
            <person name="Berry C."/>
            <person name="Yuan Z."/>
        </authorList>
    </citation>
    <scope>NUCLEOTIDE SEQUENCE [LARGE SCALE GENOMIC DNA]</scope>
    <source>
        <strain evidence="1 2">C3-41</strain>
    </source>
</reference>
<dbReference type="EnsemblBacteria" id="ACA40131">
    <property type="protein sequence ID" value="ACA40131"/>
    <property type="gene ID" value="Bsph_2582"/>
</dbReference>
<sequence length="38" mass="4455">MEYQTGGKIATYLMYHKNKWLSPAVKAFIEMVRKHVQG</sequence>
<evidence type="ECO:0000313" key="1">
    <source>
        <dbReference type="EMBL" id="ACA40131.1"/>
    </source>
</evidence>
<dbReference type="KEGG" id="lsp:Bsph_2582"/>
<gene>
    <name evidence="1" type="ordered locus">Bsph_2582</name>
</gene>